<evidence type="ECO:0000313" key="2">
    <source>
        <dbReference type="Proteomes" id="UP001152888"/>
    </source>
</evidence>
<keyword evidence="2" id="KW-1185">Reference proteome</keyword>
<dbReference type="AlphaFoldDB" id="A0A9P0KV17"/>
<proteinExistence type="predicted"/>
<comment type="caution">
    <text evidence="1">The sequence shown here is derived from an EMBL/GenBank/DDBJ whole genome shotgun (WGS) entry which is preliminary data.</text>
</comment>
<reference evidence="1" key="1">
    <citation type="submission" date="2022-03" db="EMBL/GenBank/DDBJ databases">
        <authorList>
            <person name="Sayadi A."/>
        </authorList>
    </citation>
    <scope>NUCLEOTIDE SEQUENCE</scope>
</reference>
<dbReference type="EMBL" id="CAKOFQ010006929">
    <property type="protein sequence ID" value="CAH1982967.1"/>
    <property type="molecule type" value="Genomic_DNA"/>
</dbReference>
<gene>
    <name evidence="1" type="ORF">ACAOBT_LOCUS15307</name>
</gene>
<evidence type="ECO:0000313" key="1">
    <source>
        <dbReference type="EMBL" id="CAH1982967.1"/>
    </source>
</evidence>
<name>A0A9P0KV17_ACAOB</name>
<accession>A0A9P0KV17</accession>
<dbReference type="Proteomes" id="UP001152888">
    <property type="component" value="Unassembled WGS sequence"/>
</dbReference>
<sequence>MISSSGVLAHHYEALCMRSFIFIALRFENEGIC</sequence>
<organism evidence="1 2">
    <name type="scientific">Acanthoscelides obtectus</name>
    <name type="common">Bean weevil</name>
    <name type="synonym">Bruchus obtectus</name>
    <dbReference type="NCBI Taxonomy" id="200917"/>
    <lineage>
        <taxon>Eukaryota</taxon>
        <taxon>Metazoa</taxon>
        <taxon>Ecdysozoa</taxon>
        <taxon>Arthropoda</taxon>
        <taxon>Hexapoda</taxon>
        <taxon>Insecta</taxon>
        <taxon>Pterygota</taxon>
        <taxon>Neoptera</taxon>
        <taxon>Endopterygota</taxon>
        <taxon>Coleoptera</taxon>
        <taxon>Polyphaga</taxon>
        <taxon>Cucujiformia</taxon>
        <taxon>Chrysomeloidea</taxon>
        <taxon>Chrysomelidae</taxon>
        <taxon>Bruchinae</taxon>
        <taxon>Bruchini</taxon>
        <taxon>Acanthoscelides</taxon>
    </lineage>
</organism>
<protein>
    <submittedName>
        <fullName evidence="1">Uncharacterized protein</fullName>
    </submittedName>
</protein>